<keyword evidence="1" id="KW-0732">Signal</keyword>
<dbReference type="InterPro" id="IPR036761">
    <property type="entry name" value="TTHA0802/YceI-like_sf"/>
</dbReference>
<feature type="signal peptide" evidence="1">
    <location>
        <begin position="1"/>
        <end position="22"/>
    </location>
</feature>
<evidence type="ECO:0000313" key="4">
    <source>
        <dbReference type="Proteomes" id="UP000595237"/>
    </source>
</evidence>
<protein>
    <submittedName>
        <fullName evidence="3">YceI family protein</fullName>
    </submittedName>
</protein>
<feature type="domain" description="Lipid/polyisoprenoid-binding YceI-like" evidence="2">
    <location>
        <begin position="26"/>
        <end position="189"/>
    </location>
</feature>
<dbReference type="Pfam" id="PF04264">
    <property type="entry name" value="YceI"/>
    <property type="match status" value="1"/>
</dbReference>
<dbReference type="RefSeq" id="WP_048762607.1">
    <property type="nucleotide sequence ID" value="NZ_CAMIRC010000001.1"/>
</dbReference>
<dbReference type="InterPro" id="IPR007372">
    <property type="entry name" value="Lipid/polyisoprenoid-bd_YceI"/>
</dbReference>
<proteinExistence type="predicted"/>
<name>A0ABX7D958_SERLI</name>
<dbReference type="Gene3D" id="2.40.128.110">
    <property type="entry name" value="Lipid/polyisoprenoid-binding, YceI-like"/>
    <property type="match status" value="1"/>
</dbReference>
<feature type="chain" id="PRO_5045304603" evidence="1">
    <location>
        <begin position="23"/>
        <end position="191"/>
    </location>
</feature>
<organism evidence="3 4">
    <name type="scientific">Serratia liquefaciens</name>
    <dbReference type="NCBI Taxonomy" id="614"/>
    <lineage>
        <taxon>Bacteria</taxon>
        <taxon>Pseudomonadati</taxon>
        <taxon>Pseudomonadota</taxon>
        <taxon>Gammaproteobacteria</taxon>
        <taxon>Enterobacterales</taxon>
        <taxon>Yersiniaceae</taxon>
        <taxon>Serratia</taxon>
    </lineage>
</organism>
<dbReference type="SMART" id="SM00867">
    <property type="entry name" value="YceI"/>
    <property type="match status" value="1"/>
</dbReference>
<dbReference type="PANTHER" id="PTHR34406:SF1">
    <property type="entry name" value="PROTEIN YCEI"/>
    <property type="match status" value="1"/>
</dbReference>
<reference evidence="3 4" key="1">
    <citation type="submission" date="2021-01" db="EMBL/GenBank/DDBJ databases">
        <title>FDA dAtabase for Regulatory Grade micrObial Sequences (FDA-ARGOS): Supporting development and validation of Infectious Disease Dx tests.</title>
        <authorList>
            <person name="Blissenbach B."/>
            <person name="Krut O."/>
            <person name="Tallon L."/>
            <person name="Sadzewicz L."/>
            <person name="Zhao X."/>
            <person name="Boylan J."/>
            <person name="Ott S."/>
            <person name="Bowen H."/>
            <person name="Vavikolanu K."/>
            <person name="Mehta A."/>
            <person name="Aluvathingal J."/>
            <person name="Nadendla S."/>
            <person name="Yan Y."/>
            <person name="Sichtig H."/>
        </authorList>
    </citation>
    <scope>NUCLEOTIDE SEQUENCE [LARGE SCALE GENOMIC DNA]</scope>
    <source>
        <strain evidence="3 4">FDAARGOS_1081</strain>
    </source>
</reference>
<dbReference type="SUPFAM" id="SSF101874">
    <property type="entry name" value="YceI-like"/>
    <property type="match status" value="1"/>
</dbReference>
<keyword evidence="4" id="KW-1185">Reference proteome</keyword>
<dbReference type="EMBL" id="CP068148">
    <property type="protein sequence ID" value="QQU56891.1"/>
    <property type="molecule type" value="Genomic_DNA"/>
</dbReference>
<gene>
    <name evidence="3" type="ORF">I6I38_07865</name>
</gene>
<evidence type="ECO:0000259" key="2">
    <source>
        <dbReference type="SMART" id="SM00867"/>
    </source>
</evidence>
<sequence length="191" mass="20939">MKYHVLSASLLFSLLFTTAAQAKTASYKLDESHTSVVISWNHLGFSNPTASLHHVDGTVKFDPATKILSLVDINIPVASIDTGVPALNKEFGQPDYFDAEKYPVANFKSTSIEMNGDKYDVRGNLTIKSITRPVILHATLNKAGFQAMEKKNAVGFNATGVIKRSDFKIDKYVPYVSDNITLTVSSEAYSD</sequence>
<dbReference type="Proteomes" id="UP000595237">
    <property type="component" value="Chromosome"/>
</dbReference>
<evidence type="ECO:0000256" key="1">
    <source>
        <dbReference type="SAM" id="SignalP"/>
    </source>
</evidence>
<evidence type="ECO:0000313" key="3">
    <source>
        <dbReference type="EMBL" id="QQU56891.1"/>
    </source>
</evidence>
<accession>A0ABX7D958</accession>
<dbReference type="PANTHER" id="PTHR34406">
    <property type="entry name" value="PROTEIN YCEI"/>
    <property type="match status" value="1"/>
</dbReference>